<dbReference type="PANTHER" id="PTHR21145:SF12">
    <property type="entry name" value="CHORISMATE MUTASE"/>
    <property type="match status" value="1"/>
</dbReference>
<dbReference type="SUPFAM" id="SSF48600">
    <property type="entry name" value="Chorismate mutase II"/>
    <property type="match status" value="1"/>
</dbReference>
<sequence>MTTPTRVLLDDYRNVLIRQEETIIFALIERAQFARNDAIYRKRAEATPSLREFKGKYNNFQGSFLDFLLSGTEKLHALNRRYTAPDEHAFFPHLLPEPMLPPVAYPTVLIPNSININDQIMNVYLQKILPHITVDVDDSTTYGSAANADVAVLQALSKRIHFGKFIAEAKFQAETEKYSQLIRNNDAAGIMEALTNIVVEEKVAKRVCLKASTYGQDIDGQPTTGGHCKVDPQLISDLYLNFVMPLTKEVQVAYLLQRLQHPSVAFVGPVGSLSYSAAVGHFGTFAIPNFEAVATTADAFLSIAASKTAYGVVAFEDAQTGIFKETQLRLLQSQLKIVAETVVVKPYVVATSEPSDASKISTVYLPASAETSFGTVIDRLWSTARVVIVGCVEEAARRASEEDAALAITTTDAATAFGLGHLVETPASSWSSAPPSTSVRFIVVGKACSSPTGRDKTCISMSVKHQVGSLLSALQVFKDNGVNMTRLESIPRQGNAWDYDFFVELDGHRDDAHITKAMAELALHTNHVQDFGSFPAVPHE</sequence>
<comment type="pathway">
    <text evidence="2">Metabolic intermediate biosynthesis; prephenate biosynthesis; prephenate from chorismate: step 1/1.</text>
</comment>
<dbReference type="GO" id="GO:0005737">
    <property type="term" value="C:cytoplasm"/>
    <property type="evidence" value="ECO:0007669"/>
    <property type="project" value="UniProtKB-SubCell"/>
</dbReference>
<dbReference type="SUPFAM" id="SSF53850">
    <property type="entry name" value="Periplasmic binding protein-like II"/>
    <property type="match status" value="1"/>
</dbReference>
<dbReference type="InterPro" id="IPR045865">
    <property type="entry name" value="ACT-like_dom_sf"/>
</dbReference>
<dbReference type="InterPro" id="IPR037039">
    <property type="entry name" value="CM_AroQ_sf_eucaryotic"/>
</dbReference>
<proteinExistence type="predicted"/>
<dbReference type="SUPFAM" id="SSF55021">
    <property type="entry name" value="ACT-like"/>
    <property type="match status" value="1"/>
</dbReference>
<dbReference type="EMBL" id="JNBR01002050">
    <property type="protein sequence ID" value="OQR83915.1"/>
    <property type="molecule type" value="Genomic_DNA"/>
</dbReference>
<keyword evidence="7" id="KW-0413">Isomerase</keyword>
<dbReference type="PROSITE" id="PS51171">
    <property type="entry name" value="PREPHENATE_DEHYDR_3"/>
    <property type="match status" value="1"/>
</dbReference>
<evidence type="ECO:0000259" key="8">
    <source>
        <dbReference type="PROSITE" id="PS51171"/>
    </source>
</evidence>
<dbReference type="Gene3D" id="3.30.70.260">
    <property type="match status" value="1"/>
</dbReference>
<dbReference type="Proteomes" id="UP000243579">
    <property type="component" value="Unassembled WGS sequence"/>
</dbReference>
<dbReference type="PROSITE" id="PS51169">
    <property type="entry name" value="CHORISMATE_MUT_3"/>
    <property type="match status" value="1"/>
</dbReference>
<dbReference type="Gene3D" id="1.10.590.10">
    <property type="entry name" value="Chorismate mutase, AroQ class superfamily, eukaryotic"/>
    <property type="match status" value="1"/>
</dbReference>
<keyword evidence="4" id="KW-0963">Cytoplasm</keyword>
<gene>
    <name evidence="10" type="ORF">ACHHYP_14178</name>
</gene>
<evidence type="ECO:0000256" key="5">
    <source>
        <dbReference type="ARBA" id="ARBA00022605"/>
    </source>
</evidence>
<dbReference type="STRING" id="1202772.A0A1V9YDW9"/>
<dbReference type="InterPro" id="IPR002912">
    <property type="entry name" value="ACT_dom"/>
</dbReference>
<dbReference type="Pfam" id="PF01817">
    <property type="entry name" value="CM_2"/>
    <property type="match status" value="1"/>
</dbReference>
<evidence type="ECO:0000256" key="3">
    <source>
        <dbReference type="ARBA" id="ARBA00012404"/>
    </source>
</evidence>
<dbReference type="InterPro" id="IPR001086">
    <property type="entry name" value="Preph_deHydtase"/>
</dbReference>
<dbReference type="Pfam" id="PF00800">
    <property type="entry name" value="PDT"/>
    <property type="match status" value="1"/>
</dbReference>
<dbReference type="GO" id="GO:0046417">
    <property type="term" value="P:chorismate metabolic process"/>
    <property type="evidence" value="ECO:0007669"/>
    <property type="project" value="InterPro"/>
</dbReference>
<dbReference type="NCBIfam" id="TIGR01802">
    <property type="entry name" value="CM_pl-yst"/>
    <property type="match status" value="1"/>
</dbReference>
<evidence type="ECO:0000256" key="2">
    <source>
        <dbReference type="ARBA" id="ARBA00004817"/>
    </source>
</evidence>
<evidence type="ECO:0000256" key="6">
    <source>
        <dbReference type="ARBA" id="ARBA00023141"/>
    </source>
</evidence>
<dbReference type="GO" id="GO:0009094">
    <property type="term" value="P:L-phenylalanine biosynthetic process"/>
    <property type="evidence" value="ECO:0007669"/>
    <property type="project" value="InterPro"/>
</dbReference>
<dbReference type="EC" id="5.4.99.5" evidence="3"/>
<dbReference type="InterPro" id="IPR036263">
    <property type="entry name" value="Chorismate_II_sf"/>
</dbReference>
<accession>A0A1V9YDW9</accession>
<dbReference type="GO" id="GO:0004664">
    <property type="term" value="F:prephenate dehydratase activity"/>
    <property type="evidence" value="ECO:0007669"/>
    <property type="project" value="InterPro"/>
</dbReference>
<protein>
    <recommendedName>
        <fullName evidence="3">chorismate mutase</fullName>
        <ecNumber evidence="3">5.4.99.5</ecNumber>
    </recommendedName>
</protein>
<evidence type="ECO:0000313" key="11">
    <source>
        <dbReference type="Proteomes" id="UP000243579"/>
    </source>
</evidence>
<dbReference type="AlphaFoldDB" id="A0A1V9YDW9"/>
<dbReference type="Gene3D" id="3.40.190.10">
    <property type="entry name" value="Periplasmic binding protein-like II"/>
    <property type="match status" value="2"/>
</dbReference>
<dbReference type="GO" id="GO:0004106">
    <property type="term" value="F:chorismate mutase activity"/>
    <property type="evidence" value="ECO:0007669"/>
    <property type="project" value="UniProtKB-EC"/>
</dbReference>
<dbReference type="Pfam" id="PF01842">
    <property type="entry name" value="ACT"/>
    <property type="match status" value="1"/>
</dbReference>
<keyword evidence="6" id="KW-0057">Aromatic amino acid biosynthesis</keyword>
<dbReference type="InterPro" id="IPR008238">
    <property type="entry name" value="Chorismate_mutase_AroQ_euk"/>
</dbReference>
<dbReference type="OrthoDB" id="191918at2759"/>
<comment type="subcellular location">
    <subcellularLocation>
        <location evidence="1">Cytoplasm</location>
    </subcellularLocation>
</comment>
<dbReference type="PROSITE" id="PS51671">
    <property type="entry name" value="ACT"/>
    <property type="match status" value="1"/>
</dbReference>
<evidence type="ECO:0000313" key="10">
    <source>
        <dbReference type="EMBL" id="OQR83915.1"/>
    </source>
</evidence>
<evidence type="ECO:0000256" key="1">
    <source>
        <dbReference type="ARBA" id="ARBA00004496"/>
    </source>
</evidence>
<keyword evidence="11" id="KW-1185">Reference proteome</keyword>
<evidence type="ECO:0000256" key="4">
    <source>
        <dbReference type="ARBA" id="ARBA00022490"/>
    </source>
</evidence>
<dbReference type="UniPathway" id="UPA00120">
    <property type="reaction ID" value="UER00203"/>
</dbReference>
<dbReference type="InterPro" id="IPR002701">
    <property type="entry name" value="CM_II_prokaryot"/>
</dbReference>
<name>A0A1V9YDW9_ACHHY</name>
<feature type="domain" description="ACT" evidence="9">
    <location>
        <begin position="458"/>
        <end position="533"/>
    </location>
</feature>
<reference evidence="10 11" key="1">
    <citation type="journal article" date="2014" name="Genome Biol. Evol.">
        <title>The secreted proteins of Achlya hypogyna and Thraustotheca clavata identify the ancestral oomycete secretome and reveal gene acquisitions by horizontal gene transfer.</title>
        <authorList>
            <person name="Misner I."/>
            <person name="Blouin N."/>
            <person name="Leonard G."/>
            <person name="Richards T.A."/>
            <person name="Lane C.E."/>
        </authorList>
    </citation>
    <scope>NUCLEOTIDE SEQUENCE [LARGE SCALE GENOMIC DNA]</scope>
    <source>
        <strain evidence="10 11">ATCC 48635</strain>
    </source>
</reference>
<comment type="caution">
    <text evidence="10">The sequence shown here is derived from an EMBL/GenBank/DDBJ whole genome shotgun (WGS) entry which is preliminary data.</text>
</comment>
<organism evidence="10 11">
    <name type="scientific">Achlya hypogyna</name>
    <name type="common">Oomycete</name>
    <name type="synonym">Protoachlya hypogyna</name>
    <dbReference type="NCBI Taxonomy" id="1202772"/>
    <lineage>
        <taxon>Eukaryota</taxon>
        <taxon>Sar</taxon>
        <taxon>Stramenopiles</taxon>
        <taxon>Oomycota</taxon>
        <taxon>Saprolegniomycetes</taxon>
        <taxon>Saprolegniales</taxon>
        <taxon>Achlyaceae</taxon>
        <taxon>Achlya</taxon>
    </lineage>
</organism>
<feature type="domain" description="Prephenate dehydratase" evidence="8">
    <location>
        <begin position="263"/>
        <end position="441"/>
    </location>
</feature>
<dbReference type="PANTHER" id="PTHR21145">
    <property type="entry name" value="CHORISMATE MUTASE"/>
    <property type="match status" value="1"/>
</dbReference>
<evidence type="ECO:0000259" key="9">
    <source>
        <dbReference type="PROSITE" id="PS51671"/>
    </source>
</evidence>
<evidence type="ECO:0000256" key="7">
    <source>
        <dbReference type="ARBA" id="ARBA00023235"/>
    </source>
</evidence>
<keyword evidence="5" id="KW-0028">Amino-acid biosynthesis</keyword>
<dbReference type="CDD" id="cd04905">
    <property type="entry name" value="ACT_CM-PDT"/>
    <property type="match status" value="1"/>
</dbReference>